<keyword evidence="1" id="KW-0812">Transmembrane</keyword>
<evidence type="ECO:0000313" key="2">
    <source>
        <dbReference type="EMBL" id="SVC29027.1"/>
    </source>
</evidence>
<evidence type="ECO:0000256" key="1">
    <source>
        <dbReference type="SAM" id="Phobius"/>
    </source>
</evidence>
<keyword evidence="1" id="KW-1133">Transmembrane helix</keyword>
<feature type="transmembrane region" description="Helical" evidence="1">
    <location>
        <begin position="34"/>
        <end position="55"/>
    </location>
</feature>
<proteinExistence type="predicted"/>
<gene>
    <name evidence="2" type="ORF">METZ01_LOCUS281881</name>
</gene>
<keyword evidence="1" id="KW-0472">Membrane</keyword>
<organism evidence="2">
    <name type="scientific">marine metagenome</name>
    <dbReference type="NCBI Taxonomy" id="408172"/>
    <lineage>
        <taxon>unclassified sequences</taxon>
        <taxon>metagenomes</taxon>
        <taxon>ecological metagenomes</taxon>
    </lineage>
</organism>
<reference evidence="2" key="1">
    <citation type="submission" date="2018-05" db="EMBL/GenBank/DDBJ databases">
        <authorList>
            <person name="Lanie J.A."/>
            <person name="Ng W.-L."/>
            <person name="Kazmierczak K.M."/>
            <person name="Andrzejewski T.M."/>
            <person name="Davidsen T.M."/>
            <person name="Wayne K.J."/>
            <person name="Tettelin H."/>
            <person name="Glass J.I."/>
            <person name="Rusch D."/>
            <person name="Podicherti R."/>
            <person name="Tsui H.-C.T."/>
            <person name="Winkler M.E."/>
        </authorList>
    </citation>
    <scope>NUCLEOTIDE SEQUENCE</scope>
</reference>
<sequence length="58" mass="6529">MIKTSDICILISVAVAFVTTAFLWFQGVDTRQEALFTATWIPSILTFAIYFKIIARKG</sequence>
<dbReference type="AlphaFoldDB" id="A0A382L231"/>
<protein>
    <submittedName>
        <fullName evidence="2">Uncharacterized protein</fullName>
    </submittedName>
</protein>
<feature type="transmembrane region" description="Helical" evidence="1">
    <location>
        <begin position="7"/>
        <end position="28"/>
    </location>
</feature>
<name>A0A382L231_9ZZZZ</name>
<accession>A0A382L231</accession>
<dbReference type="EMBL" id="UINC01083376">
    <property type="protein sequence ID" value="SVC29027.1"/>
    <property type="molecule type" value="Genomic_DNA"/>
</dbReference>